<reference evidence="1 2" key="1">
    <citation type="journal article" date="2014" name="Nat. Commun.">
        <title>Klebsormidium flaccidum genome reveals primary factors for plant terrestrial adaptation.</title>
        <authorList>
            <person name="Hori K."/>
            <person name="Maruyama F."/>
            <person name="Fujisawa T."/>
            <person name="Togashi T."/>
            <person name="Yamamoto N."/>
            <person name="Seo M."/>
            <person name="Sato S."/>
            <person name="Yamada T."/>
            <person name="Mori H."/>
            <person name="Tajima N."/>
            <person name="Moriyama T."/>
            <person name="Ikeuchi M."/>
            <person name="Watanabe M."/>
            <person name="Wada H."/>
            <person name="Kobayashi K."/>
            <person name="Saito M."/>
            <person name="Masuda T."/>
            <person name="Sasaki-Sekimoto Y."/>
            <person name="Mashiguchi K."/>
            <person name="Awai K."/>
            <person name="Shimojima M."/>
            <person name="Masuda S."/>
            <person name="Iwai M."/>
            <person name="Nobusawa T."/>
            <person name="Narise T."/>
            <person name="Kondo S."/>
            <person name="Saito H."/>
            <person name="Sato R."/>
            <person name="Murakawa M."/>
            <person name="Ihara Y."/>
            <person name="Oshima-Yamada Y."/>
            <person name="Ohtaka K."/>
            <person name="Satoh M."/>
            <person name="Sonobe K."/>
            <person name="Ishii M."/>
            <person name="Ohtani R."/>
            <person name="Kanamori-Sato M."/>
            <person name="Honoki R."/>
            <person name="Miyazaki D."/>
            <person name="Mochizuki H."/>
            <person name="Umetsu J."/>
            <person name="Higashi K."/>
            <person name="Shibata D."/>
            <person name="Kamiya Y."/>
            <person name="Sato N."/>
            <person name="Nakamura Y."/>
            <person name="Tabata S."/>
            <person name="Ida S."/>
            <person name="Kurokawa K."/>
            <person name="Ohta H."/>
        </authorList>
    </citation>
    <scope>NUCLEOTIDE SEQUENCE [LARGE SCALE GENOMIC DNA]</scope>
    <source>
        <strain evidence="1 2">NIES-2285</strain>
    </source>
</reference>
<protein>
    <submittedName>
        <fullName evidence="1">Uncharacterized protein</fullName>
    </submittedName>
</protein>
<dbReference type="AlphaFoldDB" id="A0A1Y1HRB0"/>
<dbReference type="OMA" id="LCEYQGS"/>
<feature type="non-terminal residue" evidence="1">
    <location>
        <position position="1"/>
    </location>
</feature>
<keyword evidence="2" id="KW-1185">Reference proteome</keyword>
<evidence type="ECO:0000313" key="1">
    <source>
        <dbReference type="EMBL" id="GAQ80332.1"/>
    </source>
</evidence>
<proteinExistence type="predicted"/>
<dbReference type="Proteomes" id="UP000054558">
    <property type="component" value="Unassembled WGS sequence"/>
</dbReference>
<evidence type="ECO:0000313" key="2">
    <source>
        <dbReference type="Proteomes" id="UP000054558"/>
    </source>
</evidence>
<organism evidence="1 2">
    <name type="scientific">Klebsormidium nitens</name>
    <name type="common">Green alga</name>
    <name type="synonym">Ulothrix nitens</name>
    <dbReference type="NCBI Taxonomy" id="105231"/>
    <lineage>
        <taxon>Eukaryota</taxon>
        <taxon>Viridiplantae</taxon>
        <taxon>Streptophyta</taxon>
        <taxon>Klebsormidiophyceae</taxon>
        <taxon>Klebsormidiales</taxon>
        <taxon>Klebsormidiaceae</taxon>
        <taxon>Klebsormidium</taxon>
    </lineage>
</organism>
<sequence>GASPWDRDVAPGRSSVLEQARVAGLVGPPGGCDSFVTCVKLCEYQGSLTQARGTREAKEC</sequence>
<name>A0A1Y1HRB0_KLENI</name>
<accession>A0A1Y1HRB0</accession>
<dbReference type="EMBL" id="DF237001">
    <property type="protein sequence ID" value="GAQ80332.1"/>
    <property type="molecule type" value="Genomic_DNA"/>
</dbReference>
<gene>
    <name evidence="1" type="ORF">KFL_000520010</name>
</gene>